<evidence type="ECO:0000313" key="1">
    <source>
        <dbReference type="EMBL" id="KIK06043.1"/>
    </source>
</evidence>
<evidence type="ECO:0000313" key="2">
    <source>
        <dbReference type="Proteomes" id="UP000054477"/>
    </source>
</evidence>
<protein>
    <submittedName>
        <fullName evidence="1">Uncharacterized protein</fullName>
    </submittedName>
</protein>
<sequence>MPNTSGVPSTHPPFCADHARREGEHCLEKGLSPQRRELNPFALHERASWLTIHPQFHLYYIPSGESTVFWYVELELGDAVVTRLKLPGDERKALLQAIRRRYKRQRRHFYLHI</sequence>
<reference evidence="1 2" key="1">
    <citation type="submission" date="2014-04" db="EMBL/GenBank/DDBJ databases">
        <authorList>
            <consortium name="DOE Joint Genome Institute"/>
            <person name="Kuo A."/>
            <person name="Kohler A."/>
            <person name="Nagy L.G."/>
            <person name="Floudas D."/>
            <person name="Copeland A."/>
            <person name="Barry K.W."/>
            <person name="Cichocki N."/>
            <person name="Veneault-Fourrey C."/>
            <person name="LaButti K."/>
            <person name="Lindquist E.A."/>
            <person name="Lipzen A."/>
            <person name="Lundell T."/>
            <person name="Morin E."/>
            <person name="Murat C."/>
            <person name="Sun H."/>
            <person name="Tunlid A."/>
            <person name="Henrissat B."/>
            <person name="Grigoriev I.V."/>
            <person name="Hibbett D.S."/>
            <person name="Martin F."/>
            <person name="Nordberg H.P."/>
            <person name="Cantor M.N."/>
            <person name="Hua S.X."/>
        </authorList>
    </citation>
    <scope>NUCLEOTIDE SEQUENCE [LARGE SCALE GENOMIC DNA]</scope>
    <source>
        <strain evidence="1 2">LaAM-08-1</strain>
    </source>
</reference>
<dbReference type="EMBL" id="KN838555">
    <property type="protein sequence ID" value="KIK06043.1"/>
    <property type="molecule type" value="Genomic_DNA"/>
</dbReference>
<organism evidence="1 2">
    <name type="scientific">Laccaria amethystina LaAM-08-1</name>
    <dbReference type="NCBI Taxonomy" id="1095629"/>
    <lineage>
        <taxon>Eukaryota</taxon>
        <taxon>Fungi</taxon>
        <taxon>Dikarya</taxon>
        <taxon>Basidiomycota</taxon>
        <taxon>Agaricomycotina</taxon>
        <taxon>Agaricomycetes</taxon>
        <taxon>Agaricomycetidae</taxon>
        <taxon>Agaricales</taxon>
        <taxon>Agaricineae</taxon>
        <taxon>Hydnangiaceae</taxon>
        <taxon>Laccaria</taxon>
    </lineage>
</organism>
<proteinExistence type="predicted"/>
<accession>A0A0C9YD11</accession>
<dbReference type="Proteomes" id="UP000054477">
    <property type="component" value="Unassembled WGS sequence"/>
</dbReference>
<reference evidence="2" key="2">
    <citation type="submission" date="2015-01" db="EMBL/GenBank/DDBJ databases">
        <title>Evolutionary Origins and Diversification of the Mycorrhizal Mutualists.</title>
        <authorList>
            <consortium name="DOE Joint Genome Institute"/>
            <consortium name="Mycorrhizal Genomics Consortium"/>
            <person name="Kohler A."/>
            <person name="Kuo A."/>
            <person name="Nagy L.G."/>
            <person name="Floudas D."/>
            <person name="Copeland A."/>
            <person name="Barry K.W."/>
            <person name="Cichocki N."/>
            <person name="Veneault-Fourrey C."/>
            <person name="LaButti K."/>
            <person name="Lindquist E.A."/>
            <person name="Lipzen A."/>
            <person name="Lundell T."/>
            <person name="Morin E."/>
            <person name="Murat C."/>
            <person name="Riley R."/>
            <person name="Ohm R."/>
            <person name="Sun H."/>
            <person name="Tunlid A."/>
            <person name="Henrissat B."/>
            <person name="Grigoriev I.V."/>
            <person name="Hibbett D.S."/>
            <person name="Martin F."/>
        </authorList>
    </citation>
    <scope>NUCLEOTIDE SEQUENCE [LARGE SCALE GENOMIC DNA]</scope>
    <source>
        <strain evidence="2">LaAM-08-1</strain>
    </source>
</reference>
<name>A0A0C9YD11_9AGAR</name>
<dbReference type="AlphaFoldDB" id="A0A0C9YD11"/>
<keyword evidence="2" id="KW-1185">Reference proteome</keyword>
<dbReference type="HOGENOM" id="CLU_2133897_0_0_1"/>
<gene>
    <name evidence="1" type="ORF">K443DRAFT_674609</name>
</gene>